<dbReference type="RefSeq" id="WP_179832582.1">
    <property type="nucleotide sequence ID" value="NZ_BMRD01000007.1"/>
</dbReference>
<feature type="region of interest" description="Disordered" evidence="1">
    <location>
        <begin position="119"/>
        <end position="142"/>
    </location>
</feature>
<accession>A0A7Y9G797</accession>
<evidence type="ECO:0000313" key="3">
    <source>
        <dbReference type="Proteomes" id="UP000591272"/>
    </source>
</evidence>
<reference evidence="2 3" key="1">
    <citation type="submission" date="2020-07" db="EMBL/GenBank/DDBJ databases">
        <title>Sequencing the genomes of 1000 actinobacteria strains.</title>
        <authorList>
            <person name="Klenk H.-P."/>
        </authorList>
    </citation>
    <scope>NUCLEOTIDE SEQUENCE [LARGE SCALE GENOMIC DNA]</scope>
    <source>
        <strain evidence="2 3">DSM 43461</strain>
    </source>
</reference>
<keyword evidence="3" id="KW-1185">Reference proteome</keyword>
<dbReference type="AlphaFoldDB" id="A0A7Y9G797"/>
<evidence type="ECO:0000313" key="2">
    <source>
        <dbReference type="EMBL" id="NYE11174.1"/>
    </source>
</evidence>
<dbReference type="EMBL" id="JACCBT010000001">
    <property type="protein sequence ID" value="NYE11174.1"/>
    <property type="molecule type" value="Genomic_DNA"/>
</dbReference>
<proteinExistence type="predicted"/>
<organism evidence="2 3">
    <name type="scientific">Actinomadura citrea</name>
    <dbReference type="NCBI Taxonomy" id="46158"/>
    <lineage>
        <taxon>Bacteria</taxon>
        <taxon>Bacillati</taxon>
        <taxon>Actinomycetota</taxon>
        <taxon>Actinomycetes</taxon>
        <taxon>Streptosporangiales</taxon>
        <taxon>Thermomonosporaceae</taxon>
        <taxon>Actinomadura</taxon>
    </lineage>
</organism>
<comment type="caution">
    <text evidence="2">The sequence shown here is derived from an EMBL/GenBank/DDBJ whole genome shotgun (WGS) entry which is preliminary data.</text>
</comment>
<name>A0A7Y9G797_9ACTN</name>
<gene>
    <name evidence="2" type="ORF">BJ999_001470</name>
</gene>
<sequence length="142" mass="16108">MIAGSPEPDEATVSAVGKLSEALETIERARGHLYSWHQLTGKADFELGDAAALLAQAGHQDLADELSRELVGRNVLPDRWTFQAVEEYEDTYYEPLRRYEAHVRELLTAGRRHLHEARLKEERRTHGHPHHTAAPSTRGRRP</sequence>
<protein>
    <submittedName>
        <fullName evidence="2">Acyl-CoA reductase-like NAD-dependent aldehyde dehydrogenase</fullName>
    </submittedName>
</protein>
<evidence type="ECO:0000256" key="1">
    <source>
        <dbReference type="SAM" id="MobiDB-lite"/>
    </source>
</evidence>
<dbReference type="Proteomes" id="UP000591272">
    <property type="component" value="Unassembled WGS sequence"/>
</dbReference>